<dbReference type="Proteomes" id="UP000002706">
    <property type="component" value="Chromosome"/>
</dbReference>
<dbReference type="AlphaFoldDB" id="Q3AAK4"/>
<accession>Q3AAK4</accession>
<proteinExistence type="predicted"/>
<protein>
    <submittedName>
        <fullName evidence="1">Uncharacterized protein</fullName>
    </submittedName>
</protein>
<reference evidence="1 2" key="1">
    <citation type="journal article" date="2005" name="PLoS Genet.">
        <title>Life in hot carbon monoxide: the complete genome sequence of Carboxydothermus hydrogenoformans Z-2901.</title>
        <authorList>
            <person name="Wu M."/>
            <person name="Ren Q."/>
            <person name="Durkin A.S."/>
            <person name="Daugherty S.C."/>
            <person name="Brinkac L.M."/>
            <person name="Dodson R.J."/>
            <person name="Madupu R."/>
            <person name="Sullivan S.A."/>
            <person name="Kolonay J.F."/>
            <person name="Haft D.H."/>
            <person name="Nelson W.C."/>
            <person name="Tallon L.J."/>
            <person name="Jones K.M."/>
            <person name="Ulrich L.E."/>
            <person name="Gonzalez J.M."/>
            <person name="Zhulin I.B."/>
            <person name="Robb F.T."/>
            <person name="Eisen J.A."/>
        </authorList>
    </citation>
    <scope>NUCLEOTIDE SEQUENCE [LARGE SCALE GENOMIC DNA]</scope>
    <source>
        <strain evidence="2">ATCC BAA-161 / DSM 6008 / Z-2901</strain>
    </source>
</reference>
<gene>
    <name evidence="1" type="ordered locus">CHY_2011</name>
</gene>
<sequence length="44" mass="5211">MALFHRPQEWENLLVCYKFYTLRVKPTIFGRVMKAGKNILLLTA</sequence>
<dbReference type="InParanoid" id="Q3AAK4"/>
<organism evidence="1 2">
    <name type="scientific">Carboxydothermus hydrogenoformans (strain ATCC BAA-161 / DSM 6008 / Z-2901)</name>
    <dbReference type="NCBI Taxonomy" id="246194"/>
    <lineage>
        <taxon>Bacteria</taxon>
        <taxon>Bacillati</taxon>
        <taxon>Bacillota</taxon>
        <taxon>Clostridia</taxon>
        <taxon>Thermoanaerobacterales</taxon>
        <taxon>Thermoanaerobacteraceae</taxon>
        <taxon>Carboxydothermus</taxon>
    </lineage>
</organism>
<dbReference type="EMBL" id="CP000141">
    <property type="protein sequence ID" value="ABB14627.1"/>
    <property type="molecule type" value="Genomic_DNA"/>
</dbReference>
<dbReference type="KEGG" id="chy:CHY_2011"/>
<name>Q3AAK4_CARHZ</name>
<evidence type="ECO:0000313" key="2">
    <source>
        <dbReference type="Proteomes" id="UP000002706"/>
    </source>
</evidence>
<evidence type="ECO:0000313" key="1">
    <source>
        <dbReference type="EMBL" id="ABB14627.1"/>
    </source>
</evidence>
<dbReference type="STRING" id="246194.CHY_2011"/>
<dbReference type="HOGENOM" id="CLU_3213979_0_0_9"/>
<keyword evidence="2" id="KW-1185">Reference proteome</keyword>